<sequence length="362" mass="39759">MFMFCAADWWSGLDHAAGEEVVRAEVDLNLRMPKEDVELYDPQVMAKRDPPTLGVKLRRVASKSQIKSNMILPGASPGYVQHAQEANTRSEDTSAKTERKIPRATTLGTPLELEKFLQEARTELFVSAPATTSLQKSGATTEPPPNLQEVSTAIQSKYLGTMVPYYPAGISQKAQREKAAGTEPSFSAPATTSPQMSSATTEPPPNFPEGRTEPSLSAPATTSPQMSSATTEPPPNLQEDSSATIQRKWARATTLGTPLELENKSQEVASGSLVLSFRRRDKRAVTVHFTHRPICLRFSKEWPFKIVAIGRDYSGSKAVEVDWTLTHIDDLELKHSHTDAVLLVGRAVQRLPRRPGDARQSN</sequence>
<evidence type="ECO:0000313" key="2">
    <source>
        <dbReference type="EMBL" id="CAE6947468.1"/>
    </source>
</evidence>
<evidence type="ECO:0000256" key="1">
    <source>
        <dbReference type="SAM" id="MobiDB-lite"/>
    </source>
</evidence>
<name>A0A812HBC3_9DINO</name>
<proteinExistence type="predicted"/>
<protein>
    <submittedName>
        <fullName evidence="2">Uncharacterized protein</fullName>
    </submittedName>
</protein>
<comment type="caution">
    <text evidence="2">The sequence shown here is derived from an EMBL/GenBank/DDBJ whole genome shotgun (WGS) entry which is preliminary data.</text>
</comment>
<dbReference type="EMBL" id="CAJNDS010000080">
    <property type="protein sequence ID" value="CAE6947468.1"/>
    <property type="molecule type" value="Genomic_DNA"/>
</dbReference>
<feature type="region of interest" description="Disordered" evidence="1">
    <location>
        <begin position="174"/>
        <end position="244"/>
    </location>
</feature>
<accession>A0A812HBC3</accession>
<feature type="compositionally biased region" description="Polar residues" evidence="1">
    <location>
        <begin position="184"/>
        <end position="201"/>
    </location>
</feature>
<evidence type="ECO:0000313" key="3">
    <source>
        <dbReference type="Proteomes" id="UP000604046"/>
    </source>
</evidence>
<feature type="compositionally biased region" description="Polar residues" evidence="1">
    <location>
        <begin position="214"/>
        <end position="231"/>
    </location>
</feature>
<dbReference type="Proteomes" id="UP000604046">
    <property type="component" value="Unassembled WGS sequence"/>
</dbReference>
<gene>
    <name evidence="2" type="ORF">SNAT2548_LOCUS1449</name>
</gene>
<keyword evidence="3" id="KW-1185">Reference proteome</keyword>
<reference evidence="2" key="1">
    <citation type="submission" date="2021-02" db="EMBL/GenBank/DDBJ databases">
        <authorList>
            <person name="Dougan E. K."/>
            <person name="Rhodes N."/>
            <person name="Thang M."/>
            <person name="Chan C."/>
        </authorList>
    </citation>
    <scope>NUCLEOTIDE SEQUENCE</scope>
</reference>
<organism evidence="2 3">
    <name type="scientific">Symbiodinium natans</name>
    <dbReference type="NCBI Taxonomy" id="878477"/>
    <lineage>
        <taxon>Eukaryota</taxon>
        <taxon>Sar</taxon>
        <taxon>Alveolata</taxon>
        <taxon>Dinophyceae</taxon>
        <taxon>Suessiales</taxon>
        <taxon>Symbiodiniaceae</taxon>
        <taxon>Symbiodinium</taxon>
    </lineage>
</organism>
<dbReference type="AlphaFoldDB" id="A0A812HBC3"/>